<feature type="domain" description="CHAT" evidence="1">
    <location>
        <begin position="906"/>
        <end position="1106"/>
    </location>
</feature>
<name>A0A8H7IGY2_9AGAM</name>
<organism evidence="2 3">
    <name type="scientific">Rhizoctonia solani</name>
    <dbReference type="NCBI Taxonomy" id="456999"/>
    <lineage>
        <taxon>Eukaryota</taxon>
        <taxon>Fungi</taxon>
        <taxon>Dikarya</taxon>
        <taxon>Basidiomycota</taxon>
        <taxon>Agaricomycotina</taxon>
        <taxon>Agaricomycetes</taxon>
        <taxon>Cantharellales</taxon>
        <taxon>Ceratobasidiaceae</taxon>
        <taxon>Rhizoctonia</taxon>
    </lineage>
</organism>
<dbReference type="SUPFAM" id="SSF81901">
    <property type="entry name" value="HCP-like"/>
    <property type="match status" value="1"/>
</dbReference>
<accession>A0A8H7IGY2</accession>
<evidence type="ECO:0000259" key="1">
    <source>
        <dbReference type="Pfam" id="PF12770"/>
    </source>
</evidence>
<dbReference type="Pfam" id="PF12770">
    <property type="entry name" value="CHAT"/>
    <property type="match status" value="1"/>
</dbReference>
<dbReference type="PANTHER" id="PTHR10098">
    <property type="entry name" value="RAPSYN-RELATED"/>
    <property type="match status" value="1"/>
</dbReference>
<protein>
    <submittedName>
        <fullName evidence="2">TPR-like protein</fullName>
    </submittedName>
</protein>
<dbReference type="EMBL" id="JACYCF010000004">
    <property type="protein sequence ID" value="KAF8757662.1"/>
    <property type="molecule type" value="Genomic_DNA"/>
</dbReference>
<dbReference type="Gene3D" id="1.25.40.10">
    <property type="entry name" value="Tetratricopeptide repeat domain"/>
    <property type="match status" value="4"/>
</dbReference>
<dbReference type="PANTHER" id="PTHR10098:SF108">
    <property type="entry name" value="TETRATRICOPEPTIDE REPEAT PROTEIN 28"/>
    <property type="match status" value="1"/>
</dbReference>
<dbReference type="AlphaFoldDB" id="A0A8H7IGY2"/>
<dbReference type="SUPFAM" id="SSF48452">
    <property type="entry name" value="TPR-like"/>
    <property type="match status" value="1"/>
</dbReference>
<evidence type="ECO:0000313" key="2">
    <source>
        <dbReference type="EMBL" id="KAF8757662.1"/>
    </source>
</evidence>
<dbReference type="InterPro" id="IPR011990">
    <property type="entry name" value="TPR-like_helical_dom_sf"/>
</dbReference>
<reference evidence="2" key="1">
    <citation type="submission" date="2020-09" db="EMBL/GenBank/DDBJ databases">
        <title>Comparative genome analyses of four rice-infecting Rhizoctonia solani isolates reveal extensive enrichment of homogalacturonan modification genes.</title>
        <authorList>
            <person name="Lee D.-Y."/>
            <person name="Jeon J."/>
            <person name="Kim K.-T."/>
            <person name="Cheong K."/>
            <person name="Song H."/>
            <person name="Choi G."/>
            <person name="Ko J."/>
            <person name="Opiyo S.O."/>
            <person name="Zuo S."/>
            <person name="Madhav S."/>
            <person name="Lee Y.-H."/>
            <person name="Wang G.-L."/>
        </authorList>
    </citation>
    <scope>NUCLEOTIDE SEQUENCE</scope>
    <source>
        <strain evidence="2">AG1-IA B2</strain>
    </source>
</reference>
<gene>
    <name evidence="2" type="ORF">RHS01_03604</name>
</gene>
<proteinExistence type="predicted"/>
<dbReference type="InterPro" id="IPR024983">
    <property type="entry name" value="CHAT_dom"/>
</dbReference>
<comment type="caution">
    <text evidence="2">The sequence shown here is derived from an EMBL/GenBank/DDBJ whole genome shotgun (WGS) entry which is preliminary data.</text>
</comment>
<evidence type="ECO:0000313" key="3">
    <source>
        <dbReference type="Proteomes" id="UP000614334"/>
    </source>
</evidence>
<sequence>MFGRIKSALMRVLCGLRKKESAQTGTGLGTSFQIDSRGRKEHLRILWEVHLDHFRRFGRLEDIERVVEYATLALNMTPEDDPDLPRRHAALGVSYSDRYRRLGELPDLEKAIECLSRALELTPEGHPDLPRRHADLGASYGDRYRRLGVLADLDKAIEWDSSALDLTPEDHPDLSRRHAALGASYGDRYRRQGELEDLKKVVEYNSRALALTPDGHSEMPSRHAALGASYSDRYRRLGDLVDLEESIKCEHRALALTPDGHPELQFRHSALGASYSDRYRRLGELTDLEKTIECLSCALKLTPQGHPVLPRRHADLGASYTDRYRRLGELGDLEKSIEFNSHALTLTPEGHSDLPRRYADLGVSHIDRYQRLGELDDMDKAIEYGTKALHLTPNGHPHLQMRHATLGVSYGDRYRRMGKITDLDNAVEHFFRALKLTPEVHSDLPSRYADLGSSYSDRYRRLGELTDLEESIKCNSCALKLAPEGHPHLPRWHTDLGGVYSDRYRRLGKLADLEKALECRYRHLDEPADLEKAIELDSRALSLTPEGHPDLPRRYAALGVSYGDRYERIGALSDLDKAIECHSNALSLTPDGHPHLSSRHYNWATSYHYRYQHTHDLSHLKVSLDSFRKASQLLNGAPRDVFNHALNWAKLASKHSYLNCIEAFRATIGLLPHFIWLGTTASQRYHDLLSAKSVGVRAASAAILSSEYSLALEWLEHARCVVWNQSLMLRSPLESLELSHPELAIQLRSVSHQLHHANSESPSHSSSVSAEHRHRLAIEYNDLVAETRKMPSFEDFLRPVSSDKTRCDALLVIPECNEIIHVPLPDFNWNKAQHTYSEMEKSIRNKQSIERGVERRPVQEEEVDFKNVLADLWYSVVKPVLDFLGYMRRTLMKRKYDPAFPRTLSSSSRVLVIGQDATPGHQPLPGTAKELEYVVSHIKGRVEYLELFGDQATTTTVLEAMEQHEWVHLACHAHQNVQDPTDSGFFLHDGTLDLASINQRSFKSKGLAFLSACQTATGDEKLPDEAIHLASGMLMAGYSSVIATMWSVYDEDAPLVADRVYAQLMKDRRIGNGEAGKALHDAIAELRRKVGEKEFSRWVPYIHVGS</sequence>
<dbReference type="Proteomes" id="UP000614334">
    <property type="component" value="Unassembled WGS sequence"/>
</dbReference>